<gene>
    <name evidence="3" type="ORF">AE618_02345</name>
</gene>
<dbReference type="EMBL" id="LGSZ01000015">
    <property type="protein sequence ID" value="KPH82668.1"/>
    <property type="molecule type" value="Genomic_DNA"/>
</dbReference>
<proteinExistence type="inferred from homology"/>
<organism evidence="3 4">
    <name type="scientific">Bosea vaviloviae</name>
    <dbReference type="NCBI Taxonomy" id="1526658"/>
    <lineage>
        <taxon>Bacteria</taxon>
        <taxon>Pseudomonadati</taxon>
        <taxon>Pseudomonadota</taxon>
        <taxon>Alphaproteobacteria</taxon>
        <taxon>Hyphomicrobiales</taxon>
        <taxon>Boseaceae</taxon>
        <taxon>Bosea</taxon>
    </lineage>
</organism>
<dbReference type="InterPro" id="IPR013538">
    <property type="entry name" value="ASHA1/2-like_C"/>
</dbReference>
<dbReference type="Gene3D" id="3.30.530.20">
    <property type="match status" value="1"/>
</dbReference>
<dbReference type="PATRIC" id="fig|1526658.3.peg.3449"/>
<evidence type="ECO:0000313" key="3">
    <source>
        <dbReference type="EMBL" id="KPH82668.1"/>
    </source>
</evidence>
<evidence type="ECO:0000256" key="1">
    <source>
        <dbReference type="ARBA" id="ARBA00006817"/>
    </source>
</evidence>
<feature type="domain" description="Activator of Hsp90 ATPase homologue 1/2-like C-terminal" evidence="2">
    <location>
        <begin position="32"/>
        <end position="159"/>
    </location>
</feature>
<dbReference type="AlphaFoldDB" id="A0A0N1N3S3"/>
<dbReference type="InterPro" id="IPR023393">
    <property type="entry name" value="START-like_dom_sf"/>
</dbReference>
<keyword evidence="4" id="KW-1185">Reference proteome</keyword>
<dbReference type="SUPFAM" id="SSF55961">
    <property type="entry name" value="Bet v1-like"/>
    <property type="match status" value="1"/>
</dbReference>
<name>A0A0N1N3S3_9HYPH</name>
<protein>
    <recommendedName>
        <fullName evidence="2">Activator of Hsp90 ATPase homologue 1/2-like C-terminal domain-containing protein</fullName>
    </recommendedName>
</protein>
<evidence type="ECO:0000313" key="4">
    <source>
        <dbReference type="Proteomes" id="UP000037822"/>
    </source>
</evidence>
<comment type="similarity">
    <text evidence="1">Belongs to the AHA1 family.</text>
</comment>
<dbReference type="Pfam" id="PF08327">
    <property type="entry name" value="AHSA1"/>
    <property type="match status" value="1"/>
</dbReference>
<dbReference type="CDD" id="cd08899">
    <property type="entry name" value="SRPBCC_CalC_Aha1-like_6"/>
    <property type="match status" value="1"/>
</dbReference>
<evidence type="ECO:0000259" key="2">
    <source>
        <dbReference type="Pfam" id="PF08327"/>
    </source>
</evidence>
<comment type="caution">
    <text evidence="3">The sequence shown here is derived from an EMBL/GenBank/DDBJ whole genome shotgun (WGS) entry which is preliminary data.</text>
</comment>
<dbReference type="RefSeq" id="WP_054207452.1">
    <property type="nucleotide sequence ID" value="NZ_LGSZ01000015.1"/>
</dbReference>
<reference evidence="3 4" key="1">
    <citation type="submission" date="2015-07" db="EMBL/GenBank/DDBJ databases">
        <title>Whole genome sequencing of Bosea vaviloviae isolated from cave pool.</title>
        <authorList>
            <person name="Tan N.E.H."/>
            <person name="Lee Y.P."/>
            <person name="Gan H.M."/>
            <person name="Barton H."/>
            <person name="Savka M.A."/>
        </authorList>
    </citation>
    <scope>NUCLEOTIDE SEQUENCE [LARGE SCALE GENOMIC DNA]</scope>
    <source>
        <strain evidence="3 4">SD260</strain>
    </source>
</reference>
<accession>A0A0N1N3S3</accession>
<dbReference type="OrthoDB" id="9800600at2"/>
<sequence>MRANKIQAIADNAYGTVLESGAVRFERLLPGPIERVWAYLVEGEKRATWFCGGDAEPRTGGKLDLFFMHSRITGERPPESARKMNDEGWLSGGTVTAFEPPHRFAFNWVGMGEPDSDIEFVLSQAGDKVRLVLTHRRLVTKDRMAIVSSGWHLHLGLLEDQLLGQTPRGFWSAHEALKAEYVERQRDVG</sequence>
<dbReference type="Proteomes" id="UP000037822">
    <property type="component" value="Unassembled WGS sequence"/>
</dbReference>